<evidence type="ECO:0000313" key="2">
    <source>
        <dbReference type="EMBL" id="MDO6965114.1"/>
    </source>
</evidence>
<evidence type="ECO:0000313" key="3">
    <source>
        <dbReference type="Proteomes" id="UP001174932"/>
    </source>
</evidence>
<name>A0ABT8YNB8_9HYPH</name>
<comment type="caution">
    <text evidence="2">The sequence shown here is derived from an EMBL/GenBank/DDBJ whole genome shotgun (WGS) entry which is preliminary data.</text>
</comment>
<dbReference type="Gene3D" id="1.25.40.10">
    <property type="entry name" value="Tetratricopeptide repeat domain"/>
    <property type="match status" value="1"/>
</dbReference>
<gene>
    <name evidence="2" type="ORF">Q4481_14185</name>
</gene>
<reference evidence="2" key="1">
    <citation type="journal article" date="2015" name="Int. J. Syst. Evol. Microbiol.">
        <title>Rhizobium alvei sp. nov., isolated from a freshwater river.</title>
        <authorList>
            <person name="Sheu S.Y."/>
            <person name="Huang H.W."/>
            <person name="Young C.C."/>
            <person name="Chen W.M."/>
        </authorList>
    </citation>
    <scope>NUCLEOTIDE SEQUENCE</scope>
    <source>
        <strain evidence="2">TNR-22</strain>
    </source>
</reference>
<proteinExistence type="predicted"/>
<dbReference type="EMBL" id="JAUOZU010000009">
    <property type="protein sequence ID" value="MDO6965114.1"/>
    <property type="molecule type" value="Genomic_DNA"/>
</dbReference>
<accession>A0ABT8YNB8</accession>
<feature type="signal peptide" evidence="1">
    <location>
        <begin position="1"/>
        <end position="20"/>
    </location>
</feature>
<protein>
    <recommendedName>
        <fullName evidence="4">Cellulose synthase</fullName>
    </recommendedName>
</protein>
<feature type="chain" id="PRO_5045687536" description="Cellulose synthase" evidence="1">
    <location>
        <begin position="21"/>
        <end position="721"/>
    </location>
</feature>
<organism evidence="2 3">
    <name type="scientific">Rhizobium alvei</name>
    <dbReference type="NCBI Taxonomy" id="1132659"/>
    <lineage>
        <taxon>Bacteria</taxon>
        <taxon>Pseudomonadati</taxon>
        <taxon>Pseudomonadota</taxon>
        <taxon>Alphaproteobacteria</taxon>
        <taxon>Hyphomicrobiales</taxon>
        <taxon>Rhizobiaceae</taxon>
        <taxon>Rhizobium/Agrobacterium group</taxon>
        <taxon>Rhizobium</taxon>
    </lineage>
</organism>
<evidence type="ECO:0008006" key="4">
    <source>
        <dbReference type="Google" id="ProtNLM"/>
    </source>
</evidence>
<dbReference type="SUPFAM" id="SSF48452">
    <property type="entry name" value="TPR-like"/>
    <property type="match status" value="1"/>
</dbReference>
<dbReference type="InterPro" id="IPR011990">
    <property type="entry name" value="TPR-like_helical_dom_sf"/>
</dbReference>
<sequence>MRPFLTATLFVTAFTGFAFAGDPVNLLVDTKSKTEELLPAVAEQPLPLAPVLSGKETLPEKAETAKAAGPDKVELAAIYYYAEQKAEARVQAEFRRLKRKYPAFEMPADLYMPAAAKAVDEKALWVLYEKGDITGAEAEMARRTAAIAGWKPSEDFSRKFARMKLRKSIEVATKARAWQAVAAAGSELDPATEKEPDLLWSYIDALAALKQTDRLAAVYRSMLFREPQNVLAKKDIITTIEKATRDFSPADVRAVVAHFSTDPVIAAGLGKVTEDLVRRNVADFNGDDSRKDALPTEEIAPLIEAARRDERPADMSLIGWYELKIGNPAEAGAWFRRALSAEANAEHAKGLYLALVKQDRQQEAFDVALAHRQALASDPVFLMNALAERFAKPETGAIDPAVMQAYSEAILANKSADHSEILAWYAYNSAQYEASRAWFTKSLGWKASEARVKGLALSMAQMGDRQGLIALYRAYGTQYPSIWDDIHLAKPGKGRKQRPKENASFIDRMEVGAVTPVEGNRVARDPAVATPQKATIDNGYLAAFKAKRYGDCLMALQSGALSADQALIKGWCLLGLKRASEARSAFSQALAGKGSTQADAAYGLTLVLLQAKLTDDALSVVNLYPMTESRKREVLSEIYWQKARSAFDAKNFQATLDALNARIAIAPEPGNLSQLRGWAHFNLGHLAEAREIFRRLDQHMDDPGVRRGVEATFGNVQGAPR</sequence>
<keyword evidence="3" id="KW-1185">Reference proteome</keyword>
<dbReference type="RefSeq" id="WP_304377048.1">
    <property type="nucleotide sequence ID" value="NZ_JAUOZU010000009.1"/>
</dbReference>
<dbReference type="Proteomes" id="UP001174932">
    <property type="component" value="Unassembled WGS sequence"/>
</dbReference>
<keyword evidence="1" id="KW-0732">Signal</keyword>
<evidence type="ECO:0000256" key="1">
    <source>
        <dbReference type="SAM" id="SignalP"/>
    </source>
</evidence>
<reference evidence="2" key="2">
    <citation type="submission" date="2023-07" db="EMBL/GenBank/DDBJ databases">
        <authorList>
            <person name="Shen H."/>
        </authorList>
    </citation>
    <scope>NUCLEOTIDE SEQUENCE</scope>
    <source>
        <strain evidence="2">TNR-22</strain>
    </source>
</reference>